<keyword evidence="3" id="KW-1185">Reference proteome</keyword>
<comment type="caution">
    <text evidence="2">The sequence shown here is derived from an EMBL/GenBank/DDBJ whole genome shotgun (WGS) entry which is preliminary data.</text>
</comment>
<accession>A0A8X6XDT9</accession>
<reference evidence="2" key="1">
    <citation type="submission" date="2020-08" db="EMBL/GenBank/DDBJ databases">
        <title>Multicomponent nature underlies the extraordinary mechanical properties of spider dragline silk.</title>
        <authorList>
            <person name="Kono N."/>
            <person name="Nakamura H."/>
            <person name="Mori M."/>
            <person name="Yoshida Y."/>
            <person name="Ohtoshi R."/>
            <person name="Malay A.D."/>
            <person name="Moran D.A.P."/>
            <person name="Tomita M."/>
            <person name="Numata K."/>
            <person name="Arakawa K."/>
        </authorList>
    </citation>
    <scope>NUCLEOTIDE SEQUENCE</scope>
</reference>
<name>A0A8X6XDT9_9ARAC</name>
<feature type="region of interest" description="Disordered" evidence="1">
    <location>
        <begin position="1"/>
        <end position="64"/>
    </location>
</feature>
<sequence>MKPPQIQWKAGTIQNLQSPALQVTQQRNSPPRGLPSERSRCRGSTGKSPKPENRQPRGPMWGHIRKNLKNYSQGLHYSFYFLTDRQSGDFCKIQVVFS</sequence>
<evidence type="ECO:0000313" key="2">
    <source>
        <dbReference type="EMBL" id="GFY50654.1"/>
    </source>
</evidence>
<dbReference type="EMBL" id="BMAV01007630">
    <property type="protein sequence ID" value="GFY50654.1"/>
    <property type="molecule type" value="Genomic_DNA"/>
</dbReference>
<protein>
    <submittedName>
        <fullName evidence="2">Uncharacterized protein</fullName>
    </submittedName>
</protein>
<evidence type="ECO:0000313" key="3">
    <source>
        <dbReference type="Proteomes" id="UP000886998"/>
    </source>
</evidence>
<dbReference type="AlphaFoldDB" id="A0A8X6XDT9"/>
<dbReference type="Proteomes" id="UP000886998">
    <property type="component" value="Unassembled WGS sequence"/>
</dbReference>
<evidence type="ECO:0000256" key="1">
    <source>
        <dbReference type="SAM" id="MobiDB-lite"/>
    </source>
</evidence>
<feature type="compositionally biased region" description="Polar residues" evidence="1">
    <location>
        <begin position="12"/>
        <end position="29"/>
    </location>
</feature>
<proteinExistence type="predicted"/>
<gene>
    <name evidence="2" type="ORF">TNIN_110861</name>
</gene>
<organism evidence="2 3">
    <name type="scientific">Trichonephila inaurata madagascariensis</name>
    <dbReference type="NCBI Taxonomy" id="2747483"/>
    <lineage>
        <taxon>Eukaryota</taxon>
        <taxon>Metazoa</taxon>
        <taxon>Ecdysozoa</taxon>
        <taxon>Arthropoda</taxon>
        <taxon>Chelicerata</taxon>
        <taxon>Arachnida</taxon>
        <taxon>Araneae</taxon>
        <taxon>Araneomorphae</taxon>
        <taxon>Entelegynae</taxon>
        <taxon>Araneoidea</taxon>
        <taxon>Nephilidae</taxon>
        <taxon>Trichonephila</taxon>
        <taxon>Trichonephila inaurata</taxon>
    </lineage>
</organism>